<dbReference type="EC" id="2.7.13.3" evidence="2"/>
<dbReference type="EMBL" id="SNXR01000011">
    <property type="protein sequence ID" value="TDP61134.1"/>
    <property type="molecule type" value="Genomic_DNA"/>
</dbReference>
<name>A0A4R6QE37_9FLAO</name>
<evidence type="ECO:0000256" key="1">
    <source>
        <dbReference type="ARBA" id="ARBA00000085"/>
    </source>
</evidence>
<feature type="transmembrane region" description="Helical" evidence="7">
    <location>
        <begin position="408"/>
        <end position="427"/>
    </location>
</feature>
<organism evidence="9 10">
    <name type="scientific">Flavobacterium dankookense</name>
    <dbReference type="NCBI Taxonomy" id="706186"/>
    <lineage>
        <taxon>Bacteria</taxon>
        <taxon>Pseudomonadati</taxon>
        <taxon>Bacteroidota</taxon>
        <taxon>Flavobacteriia</taxon>
        <taxon>Flavobacteriales</taxon>
        <taxon>Flavobacteriaceae</taxon>
        <taxon>Flavobacterium</taxon>
    </lineage>
</organism>
<dbReference type="InterPro" id="IPR005467">
    <property type="entry name" value="His_kinase_dom"/>
</dbReference>
<keyword evidence="7" id="KW-1133">Transmembrane helix</keyword>
<dbReference type="PROSITE" id="PS51257">
    <property type="entry name" value="PROKAR_LIPOPROTEIN"/>
    <property type="match status" value="1"/>
</dbReference>
<dbReference type="InterPro" id="IPR011990">
    <property type="entry name" value="TPR-like_helical_dom_sf"/>
</dbReference>
<dbReference type="Proteomes" id="UP000295260">
    <property type="component" value="Unassembled WGS sequence"/>
</dbReference>
<evidence type="ECO:0000313" key="9">
    <source>
        <dbReference type="EMBL" id="TDP61134.1"/>
    </source>
</evidence>
<dbReference type="InterPro" id="IPR036890">
    <property type="entry name" value="HATPase_C_sf"/>
</dbReference>
<keyword evidence="7" id="KW-0812">Transmembrane</keyword>
<evidence type="ECO:0000259" key="8">
    <source>
        <dbReference type="PROSITE" id="PS50109"/>
    </source>
</evidence>
<evidence type="ECO:0000256" key="3">
    <source>
        <dbReference type="ARBA" id="ARBA00022679"/>
    </source>
</evidence>
<dbReference type="SUPFAM" id="SSF48452">
    <property type="entry name" value="TPR-like"/>
    <property type="match status" value="1"/>
</dbReference>
<keyword evidence="10" id="KW-1185">Reference proteome</keyword>
<keyword evidence="6" id="KW-0175">Coiled coil</keyword>
<gene>
    <name evidence="9" type="ORF">BC748_0747</name>
</gene>
<dbReference type="GO" id="GO:0000160">
    <property type="term" value="P:phosphorelay signal transduction system"/>
    <property type="evidence" value="ECO:0007669"/>
    <property type="project" value="UniProtKB-KW"/>
</dbReference>
<comment type="caution">
    <text evidence="9">The sequence shown here is derived from an EMBL/GenBank/DDBJ whole genome shotgun (WGS) entry which is preliminary data.</text>
</comment>
<comment type="catalytic activity">
    <reaction evidence="1">
        <text>ATP + protein L-histidine = ADP + protein N-phospho-L-histidine.</text>
        <dbReference type="EC" id="2.7.13.3"/>
    </reaction>
</comment>
<dbReference type="InterPro" id="IPR003594">
    <property type="entry name" value="HATPase_dom"/>
</dbReference>
<dbReference type="Gene3D" id="3.30.565.10">
    <property type="entry name" value="Histidine kinase-like ATPase, C-terminal domain"/>
    <property type="match status" value="1"/>
</dbReference>
<proteinExistence type="predicted"/>
<accession>A0A4R6QE37</accession>
<keyword evidence="7" id="KW-0472">Membrane</keyword>
<dbReference type="InterPro" id="IPR050482">
    <property type="entry name" value="Sensor_HK_TwoCompSys"/>
</dbReference>
<dbReference type="PANTHER" id="PTHR24421">
    <property type="entry name" value="NITRATE/NITRITE SENSOR PROTEIN NARX-RELATED"/>
    <property type="match status" value="1"/>
</dbReference>
<dbReference type="RefSeq" id="WP_133532079.1">
    <property type="nucleotide sequence ID" value="NZ_SNXR01000011.1"/>
</dbReference>
<dbReference type="OrthoDB" id="9781208at2"/>
<dbReference type="GO" id="GO:0004673">
    <property type="term" value="F:protein histidine kinase activity"/>
    <property type="evidence" value="ECO:0007669"/>
    <property type="project" value="UniProtKB-EC"/>
</dbReference>
<dbReference type="Pfam" id="PF02518">
    <property type="entry name" value="HATPase_c"/>
    <property type="match status" value="1"/>
</dbReference>
<keyword evidence="3" id="KW-0808">Transferase</keyword>
<evidence type="ECO:0000256" key="6">
    <source>
        <dbReference type="SAM" id="Coils"/>
    </source>
</evidence>
<evidence type="ECO:0000256" key="7">
    <source>
        <dbReference type="SAM" id="Phobius"/>
    </source>
</evidence>
<dbReference type="Gene3D" id="1.25.40.10">
    <property type="entry name" value="Tetratricopeptide repeat domain"/>
    <property type="match status" value="2"/>
</dbReference>
<feature type="coiled-coil region" evidence="6">
    <location>
        <begin position="170"/>
        <end position="197"/>
    </location>
</feature>
<protein>
    <recommendedName>
        <fullName evidence="2">histidine kinase</fullName>
        <ecNumber evidence="2">2.7.13.3</ecNumber>
    </recommendedName>
</protein>
<feature type="domain" description="Histidine kinase" evidence="8">
    <location>
        <begin position="478"/>
        <end position="667"/>
    </location>
</feature>
<keyword evidence="4 9" id="KW-0418">Kinase</keyword>
<evidence type="ECO:0000256" key="2">
    <source>
        <dbReference type="ARBA" id="ARBA00012438"/>
    </source>
</evidence>
<evidence type="ECO:0000313" key="10">
    <source>
        <dbReference type="Proteomes" id="UP000295260"/>
    </source>
</evidence>
<sequence>MKTIILLFLVLLIMGCERDKKKKPDPKFKALNELAITTGELIYAGNYEKFAKKQKEFLKLLKESGSGNDRFWAYYYVNQSSYHNLLGNHREFYKNCVKVIDIDSDCKDVNKLKVISYNNLAELYTEIKQFNLTNASLIEALQLIKKYDLGNTPKGFTYVKIAENYADLYNISKKNKKDKAEQYLKNLKKNNEIAHKLLYYKDKDTTSYKERILFYSNLATNFYTVGERQKAQQIFNEQYNFAKERKDWVFYLDVFFDELNCKMLVENNVDVKGLMEKINRIEKDVVSKLNHPEKSMFYFQKAQFCHNFDYFSMAIEYSKKALPYYQEINDEPILGDLNLFLANGYRQKGMHKLATAHYDKKNELNDILINNQSMVDLEKSNTLIDVFEAREQERVEFEKAKNERQKNYLIAVSLGLILLLLFLVLLAQRNAGLKTKQKLLASEIQYNKEMNEKLELENIYQIKNDLVAKKALHTSNMEIAKNLHDDMASGLAALNFLIADKVRSSQSEEEKKRIDIVKEEVNSLYENFRKYIHHLYSQGTKEFSFSKIFLSNMIRNNSEIETELLIDFREVDEKLNVYQQNQLLRILSEAVTNVYKYSKGSKAKLEVSFENNNCNFKVEDNGIGFNLNMAGGIGLENMKERAALLGGELHIQSNINKGTMISGIFPI</sequence>
<dbReference type="PROSITE" id="PS50109">
    <property type="entry name" value="HIS_KIN"/>
    <property type="match status" value="1"/>
</dbReference>
<dbReference type="SUPFAM" id="SSF55874">
    <property type="entry name" value="ATPase domain of HSP90 chaperone/DNA topoisomerase II/histidine kinase"/>
    <property type="match status" value="1"/>
</dbReference>
<evidence type="ECO:0000256" key="4">
    <source>
        <dbReference type="ARBA" id="ARBA00022777"/>
    </source>
</evidence>
<dbReference type="CDD" id="cd16917">
    <property type="entry name" value="HATPase_UhpB-NarQ-NarX-like"/>
    <property type="match status" value="1"/>
</dbReference>
<dbReference type="AlphaFoldDB" id="A0A4R6QE37"/>
<reference evidence="9 10" key="1">
    <citation type="submission" date="2019-03" db="EMBL/GenBank/DDBJ databases">
        <title>Genomic Encyclopedia of Archaeal and Bacterial Type Strains, Phase II (KMG-II): from individual species to whole genera.</title>
        <authorList>
            <person name="Goeker M."/>
        </authorList>
    </citation>
    <scope>NUCLEOTIDE SEQUENCE [LARGE SCALE GENOMIC DNA]</scope>
    <source>
        <strain evidence="9 10">DSM 25687</strain>
    </source>
</reference>
<dbReference type="SMART" id="SM00387">
    <property type="entry name" value="HATPase_c"/>
    <property type="match status" value="1"/>
</dbReference>
<dbReference type="PANTHER" id="PTHR24421:SF10">
    <property type="entry name" value="NITRATE_NITRITE SENSOR PROTEIN NARQ"/>
    <property type="match status" value="1"/>
</dbReference>
<evidence type="ECO:0000256" key="5">
    <source>
        <dbReference type="ARBA" id="ARBA00023012"/>
    </source>
</evidence>
<keyword evidence="5" id="KW-0902">Two-component regulatory system</keyword>